<keyword evidence="4" id="KW-0597">Phosphoprotein</keyword>
<dbReference type="InterPro" id="IPR005467">
    <property type="entry name" value="His_kinase_dom"/>
</dbReference>
<feature type="transmembrane region" description="Helical" evidence="13">
    <location>
        <begin position="15"/>
        <end position="37"/>
    </location>
</feature>
<feature type="transmembrane region" description="Helical" evidence="13">
    <location>
        <begin position="245"/>
        <end position="270"/>
    </location>
</feature>
<dbReference type="PROSITE" id="PS50112">
    <property type="entry name" value="PAS"/>
    <property type="match status" value="1"/>
</dbReference>
<dbReference type="GO" id="GO:0016301">
    <property type="term" value="F:kinase activity"/>
    <property type="evidence" value="ECO:0007669"/>
    <property type="project" value="UniProtKB-KW"/>
</dbReference>
<evidence type="ECO:0000259" key="16">
    <source>
        <dbReference type="PROSITE" id="PS50113"/>
    </source>
</evidence>
<feature type="domain" description="Histidine kinase" evidence="14">
    <location>
        <begin position="543"/>
        <end position="758"/>
    </location>
</feature>
<keyword evidence="9" id="KW-0067">ATP-binding</keyword>
<evidence type="ECO:0000256" key="4">
    <source>
        <dbReference type="ARBA" id="ARBA00022553"/>
    </source>
</evidence>
<dbReference type="SUPFAM" id="SSF55874">
    <property type="entry name" value="ATPase domain of HSP90 chaperone/DNA topoisomerase II/histidine kinase"/>
    <property type="match status" value="1"/>
</dbReference>
<comment type="subcellular location">
    <subcellularLocation>
        <location evidence="2">Membrane</location>
        <topology evidence="2">Multi-pass membrane protein</topology>
    </subcellularLocation>
</comment>
<keyword evidence="8 17" id="KW-0418">Kinase</keyword>
<gene>
    <name evidence="17" type="ORF">EBB06_00010</name>
</gene>
<evidence type="ECO:0000256" key="3">
    <source>
        <dbReference type="ARBA" id="ARBA00012438"/>
    </source>
</evidence>
<comment type="caution">
    <text evidence="17">The sequence shown here is derived from an EMBL/GenBank/DDBJ whole genome shotgun (WGS) entry which is preliminary data.</text>
</comment>
<dbReference type="CDD" id="cd00082">
    <property type="entry name" value="HisKA"/>
    <property type="match status" value="1"/>
</dbReference>
<evidence type="ECO:0000256" key="10">
    <source>
        <dbReference type="ARBA" id="ARBA00022989"/>
    </source>
</evidence>
<dbReference type="Gene3D" id="1.10.287.130">
    <property type="match status" value="1"/>
</dbReference>
<dbReference type="Pfam" id="PF02518">
    <property type="entry name" value="HATPase_c"/>
    <property type="match status" value="1"/>
</dbReference>
<organism evidence="17 18">
    <name type="scientific">Crenobacter cavernae</name>
    <dbReference type="NCBI Taxonomy" id="2290923"/>
    <lineage>
        <taxon>Bacteria</taxon>
        <taxon>Pseudomonadati</taxon>
        <taxon>Pseudomonadota</taxon>
        <taxon>Betaproteobacteria</taxon>
        <taxon>Neisseriales</taxon>
        <taxon>Neisseriaceae</taxon>
        <taxon>Crenobacter</taxon>
    </lineage>
</organism>
<dbReference type="Proteomes" id="UP000290682">
    <property type="component" value="Unassembled WGS sequence"/>
</dbReference>
<dbReference type="CDD" id="cd18773">
    <property type="entry name" value="PDC1_HK_sensor"/>
    <property type="match status" value="1"/>
</dbReference>
<dbReference type="EC" id="2.7.13.3" evidence="3"/>
<dbReference type="Gene3D" id="3.30.565.10">
    <property type="entry name" value="Histidine kinase-like ATPase, C-terminal domain"/>
    <property type="match status" value="1"/>
</dbReference>
<dbReference type="PRINTS" id="PR00344">
    <property type="entry name" value="BCTRLSENSOR"/>
</dbReference>
<dbReference type="InterPro" id="IPR004358">
    <property type="entry name" value="Sig_transdc_His_kin-like_C"/>
</dbReference>
<evidence type="ECO:0000256" key="8">
    <source>
        <dbReference type="ARBA" id="ARBA00022777"/>
    </source>
</evidence>
<dbReference type="InterPro" id="IPR000014">
    <property type="entry name" value="PAS"/>
</dbReference>
<dbReference type="Pfam" id="PF00512">
    <property type="entry name" value="HisKA"/>
    <property type="match status" value="1"/>
</dbReference>
<sequence length="772" mass="86373">MKPTLEPKRSPRPLWLMSALSLLALVVTLSGLFYLLYRDWVDEQRDGLIQEMLWLEQSMRLQMQSHREWGEALALDIADGRLSEEQFRRNVRAFLRENRELAEVQHVGESGEVRWDGRRVLDKPEKLAGEQHDAVWRASRLLRPSYGEPYRGGAENKVRIDLAVPLVKDGRYQGSVRLTYQLDWLLQQQVPWWIASKYHVGIVDVGGRLLASKSEQAAHPDGAAYQIGFDPPGHGLSLKAVSYRVGIGLTLPVMSGFILFLTLSLAFTVWRIRRHVRERAAAERTLAHEVSFRQAMEDSMKGGLVSLDRAGRIERVNRAFCQLTGYDADALVGLTRPYPFWPADEAVAQEEVFARALVGDVPEQGLELSFLRASGERVDVRLFITPLIEGGGTQRGWIASLYDVTEVRRQRIELKAARERFLAVLNGFDAGVCVTRCDHGELLYANPAFGRLWWCVEPDAGYCPLLPRLAEPGGAPLEFALDDGRRWFQLQRRRIAWVDGSEAWLDILADVTEAHEREARERAQAERFQATSRLIAMGEMASSLAHELNQPLTAINTYASGLIRRLPDDGSLPKGTNGAIVAIAEQARRAGQIVNSIRAFIKKHEPQLEWSDPGRMVSRALGLAEPQAKKHGVRLTLEPDARPLSLQVDPVLIEQVLINLIKNAVEALVSARTARPHVQVRTHVGAAYWRVEVVDNGPGLSDAMQANLFTPFYSTKPEGMGIGLNICRSIVEFHRGEFGVHGTLSGGCVFWFTLPLSRPGPENKTASEDAVE</sequence>
<dbReference type="RefSeq" id="WP_129210357.1">
    <property type="nucleotide sequence ID" value="NZ_REGR01000001.1"/>
</dbReference>
<dbReference type="InterPro" id="IPR035965">
    <property type="entry name" value="PAS-like_dom_sf"/>
</dbReference>
<evidence type="ECO:0000256" key="1">
    <source>
        <dbReference type="ARBA" id="ARBA00000085"/>
    </source>
</evidence>
<evidence type="ECO:0000256" key="2">
    <source>
        <dbReference type="ARBA" id="ARBA00004141"/>
    </source>
</evidence>
<name>A0ABY0FFU2_9NEIS</name>
<dbReference type="EMBL" id="REGR01000001">
    <property type="protein sequence ID" value="RXZ45255.1"/>
    <property type="molecule type" value="Genomic_DNA"/>
</dbReference>
<reference evidence="17 18" key="1">
    <citation type="submission" date="2018-10" db="EMBL/GenBank/DDBJ databases">
        <title>Draft genome of Fastidiocella sp. strain 375T, a bacterium isolated from a karstic cave dripping water.</title>
        <authorList>
            <person name="Coelho C."/>
            <person name="Verissimo A."/>
            <person name="Tiago I."/>
        </authorList>
    </citation>
    <scope>NUCLEOTIDE SEQUENCE [LARGE SCALE GENOMIC DNA]</scope>
    <source>
        <strain evidence="17 18">CAVE-375</strain>
    </source>
</reference>
<feature type="domain" description="PAC" evidence="16">
    <location>
        <begin position="364"/>
        <end position="416"/>
    </location>
</feature>
<dbReference type="InterPro" id="IPR036890">
    <property type="entry name" value="HATPase_C_sf"/>
</dbReference>
<evidence type="ECO:0000256" key="13">
    <source>
        <dbReference type="SAM" id="Phobius"/>
    </source>
</evidence>
<dbReference type="InterPro" id="IPR000700">
    <property type="entry name" value="PAS-assoc_C"/>
</dbReference>
<dbReference type="InterPro" id="IPR003594">
    <property type="entry name" value="HATPase_dom"/>
</dbReference>
<dbReference type="InterPro" id="IPR036097">
    <property type="entry name" value="HisK_dim/P_sf"/>
</dbReference>
<evidence type="ECO:0000259" key="14">
    <source>
        <dbReference type="PROSITE" id="PS50109"/>
    </source>
</evidence>
<dbReference type="PROSITE" id="PS50109">
    <property type="entry name" value="HIS_KIN"/>
    <property type="match status" value="1"/>
</dbReference>
<dbReference type="Gene3D" id="3.30.450.20">
    <property type="entry name" value="PAS domain"/>
    <property type="match status" value="1"/>
</dbReference>
<evidence type="ECO:0000256" key="6">
    <source>
        <dbReference type="ARBA" id="ARBA00022692"/>
    </source>
</evidence>
<proteinExistence type="predicted"/>
<evidence type="ECO:0000313" key="17">
    <source>
        <dbReference type="EMBL" id="RXZ45255.1"/>
    </source>
</evidence>
<dbReference type="SUPFAM" id="SSF47384">
    <property type="entry name" value="Homodimeric domain of signal transducing histidine kinase"/>
    <property type="match status" value="1"/>
</dbReference>
<keyword evidence="10 13" id="KW-1133">Transmembrane helix</keyword>
<dbReference type="NCBIfam" id="TIGR00229">
    <property type="entry name" value="sensory_box"/>
    <property type="match status" value="1"/>
</dbReference>
<evidence type="ECO:0000256" key="5">
    <source>
        <dbReference type="ARBA" id="ARBA00022679"/>
    </source>
</evidence>
<keyword evidence="18" id="KW-1185">Reference proteome</keyword>
<evidence type="ECO:0000256" key="9">
    <source>
        <dbReference type="ARBA" id="ARBA00022840"/>
    </source>
</evidence>
<evidence type="ECO:0000256" key="12">
    <source>
        <dbReference type="ARBA" id="ARBA00023136"/>
    </source>
</evidence>
<dbReference type="SMART" id="SM00091">
    <property type="entry name" value="PAS"/>
    <property type="match status" value="2"/>
</dbReference>
<dbReference type="Pfam" id="PF13426">
    <property type="entry name" value="PAS_9"/>
    <property type="match status" value="1"/>
</dbReference>
<dbReference type="PANTHER" id="PTHR42878">
    <property type="entry name" value="TWO-COMPONENT HISTIDINE KINASE"/>
    <property type="match status" value="1"/>
</dbReference>
<dbReference type="InterPro" id="IPR050351">
    <property type="entry name" value="BphY/WalK/GraS-like"/>
</dbReference>
<evidence type="ECO:0000259" key="15">
    <source>
        <dbReference type="PROSITE" id="PS50112"/>
    </source>
</evidence>
<dbReference type="Pfam" id="PF13188">
    <property type="entry name" value="PAS_8"/>
    <property type="match status" value="1"/>
</dbReference>
<dbReference type="PANTHER" id="PTHR42878:SF7">
    <property type="entry name" value="SENSOR HISTIDINE KINASE GLRK"/>
    <property type="match status" value="1"/>
</dbReference>
<dbReference type="SMART" id="SM00387">
    <property type="entry name" value="HATPase_c"/>
    <property type="match status" value="1"/>
</dbReference>
<evidence type="ECO:0000256" key="7">
    <source>
        <dbReference type="ARBA" id="ARBA00022741"/>
    </source>
</evidence>
<comment type="catalytic activity">
    <reaction evidence="1">
        <text>ATP + protein L-histidine = ADP + protein N-phospho-L-histidine.</text>
        <dbReference type="EC" id="2.7.13.3"/>
    </reaction>
</comment>
<keyword evidence="7" id="KW-0547">Nucleotide-binding</keyword>
<dbReference type="CDD" id="cd00130">
    <property type="entry name" value="PAS"/>
    <property type="match status" value="1"/>
</dbReference>
<keyword evidence="11" id="KW-0902">Two-component regulatory system</keyword>
<dbReference type="SMART" id="SM00388">
    <property type="entry name" value="HisKA"/>
    <property type="match status" value="1"/>
</dbReference>
<evidence type="ECO:0000313" key="18">
    <source>
        <dbReference type="Proteomes" id="UP000290682"/>
    </source>
</evidence>
<accession>A0ABY0FFU2</accession>
<keyword evidence="6 13" id="KW-0812">Transmembrane</keyword>
<keyword evidence="12 13" id="KW-0472">Membrane</keyword>
<dbReference type="SUPFAM" id="SSF55785">
    <property type="entry name" value="PYP-like sensor domain (PAS domain)"/>
    <property type="match status" value="2"/>
</dbReference>
<dbReference type="InterPro" id="IPR003661">
    <property type="entry name" value="HisK_dim/P_dom"/>
</dbReference>
<keyword evidence="5" id="KW-0808">Transferase</keyword>
<feature type="domain" description="PAS" evidence="15">
    <location>
        <begin position="288"/>
        <end position="360"/>
    </location>
</feature>
<dbReference type="PROSITE" id="PS50113">
    <property type="entry name" value="PAC"/>
    <property type="match status" value="1"/>
</dbReference>
<protein>
    <recommendedName>
        <fullName evidence="3">histidine kinase</fullName>
        <ecNumber evidence="3">2.7.13.3</ecNumber>
    </recommendedName>
</protein>
<evidence type="ECO:0000256" key="11">
    <source>
        <dbReference type="ARBA" id="ARBA00023012"/>
    </source>
</evidence>